<dbReference type="EMBL" id="SDDZ01000005">
    <property type="protein sequence ID" value="RXJ49966.1"/>
    <property type="molecule type" value="Genomic_DNA"/>
</dbReference>
<evidence type="ECO:0000313" key="8">
    <source>
        <dbReference type="Proteomes" id="UP000289792"/>
    </source>
</evidence>
<dbReference type="Proteomes" id="UP000289792">
    <property type="component" value="Unassembled WGS sequence"/>
</dbReference>
<dbReference type="InterPro" id="IPR033138">
    <property type="entry name" value="Cu_oxidase_CS"/>
</dbReference>
<keyword evidence="8" id="KW-1185">Reference proteome</keyword>
<keyword evidence="3" id="KW-0249">Electron transport</keyword>
<keyword evidence="4" id="KW-0186">Copper</keyword>
<dbReference type="InterPro" id="IPR000923">
    <property type="entry name" value="BlueCu_1"/>
</dbReference>
<evidence type="ECO:0000256" key="2">
    <source>
        <dbReference type="ARBA" id="ARBA00022723"/>
    </source>
</evidence>
<evidence type="ECO:0000256" key="4">
    <source>
        <dbReference type="ARBA" id="ARBA00023008"/>
    </source>
</evidence>
<proteinExistence type="predicted"/>
<dbReference type="PROSITE" id="PS00079">
    <property type="entry name" value="MULTICOPPER_OXIDASE1"/>
    <property type="match status" value="1"/>
</dbReference>
<dbReference type="PANTHER" id="PTHR38439:SF2">
    <property type="entry name" value="OUTER MEMBRANE PROTEIN H.8"/>
    <property type="match status" value="1"/>
</dbReference>
<gene>
    <name evidence="7" type="ORF">ESZ48_11010</name>
</gene>
<dbReference type="InterPro" id="IPR008972">
    <property type="entry name" value="Cupredoxin"/>
</dbReference>
<name>A0A4Q0XFD9_9FLAO</name>
<comment type="caution">
    <text evidence="7">The sequence shown here is derived from an EMBL/GenBank/DDBJ whole genome shotgun (WGS) entry which is preliminary data.</text>
</comment>
<sequence length="156" mass="16874">MKNLKNHPKTAFVMLSILFLFISANVLAQSTKVVAMKGTDQLKFSVQNIQATPGQKITVKLTNDSKFPAAAMSHNFVLLKESTDVEAFDKAGLKHADNGYIDPKLKDQIIAHTGMAGGGQTVEVTFNAPKKPGKYIYICTFPGHYGGGMKGTLTVK</sequence>
<dbReference type="Gene3D" id="2.60.40.420">
    <property type="entry name" value="Cupredoxins - blue copper proteins"/>
    <property type="match status" value="1"/>
</dbReference>
<dbReference type="Pfam" id="PF00127">
    <property type="entry name" value="Copper-bind"/>
    <property type="match status" value="1"/>
</dbReference>
<reference evidence="7 8" key="1">
    <citation type="submission" date="2019-01" db="EMBL/GenBank/DDBJ databases">
        <title>Genome sequence of the Antarctic species Gelidibacter gilvus ACAM 158(T).</title>
        <authorList>
            <person name="Bowman J.P."/>
        </authorList>
    </citation>
    <scope>NUCLEOTIDE SEQUENCE [LARGE SCALE GENOMIC DNA]</scope>
    <source>
        <strain evidence="7 8">IC158</strain>
    </source>
</reference>
<dbReference type="GO" id="GO:0005507">
    <property type="term" value="F:copper ion binding"/>
    <property type="evidence" value="ECO:0007669"/>
    <property type="project" value="InterPro"/>
</dbReference>
<dbReference type="InterPro" id="IPR050845">
    <property type="entry name" value="Cu-binding_ET"/>
</dbReference>
<feature type="chain" id="PRO_5020696771" evidence="5">
    <location>
        <begin position="29"/>
        <end position="156"/>
    </location>
</feature>
<evidence type="ECO:0000259" key="6">
    <source>
        <dbReference type="Pfam" id="PF00127"/>
    </source>
</evidence>
<dbReference type="GO" id="GO:0009055">
    <property type="term" value="F:electron transfer activity"/>
    <property type="evidence" value="ECO:0007669"/>
    <property type="project" value="InterPro"/>
</dbReference>
<dbReference type="PROSITE" id="PS00196">
    <property type="entry name" value="COPPER_BLUE"/>
    <property type="match status" value="1"/>
</dbReference>
<evidence type="ECO:0000256" key="3">
    <source>
        <dbReference type="ARBA" id="ARBA00022982"/>
    </source>
</evidence>
<protein>
    <submittedName>
        <fullName evidence="7">Azurin</fullName>
    </submittedName>
</protein>
<feature type="domain" description="Blue (type 1) copper" evidence="6">
    <location>
        <begin position="37"/>
        <end position="156"/>
    </location>
</feature>
<dbReference type="SUPFAM" id="SSF49503">
    <property type="entry name" value="Cupredoxins"/>
    <property type="match status" value="1"/>
</dbReference>
<accession>A0A4Q0XFD9</accession>
<dbReference type="PANTHER" id="PTHR38439">
    <property type="entry name" value="AURACYANIN-B"/>
    <property type="match status" value="1"/>
</dbReference>
<dbReference type="InterPro" id="IPR028871">
    <property type="entry name" value="BlueCu_1_BS"/>
</dbReference>
<dbReference type="OrthoDB" id="9812332at2"/>
<feature type="signal peptide" evidence="5">
    <location>
        <begin position="1"/>
        <end position="28"/>
    </location>
</feature>
<evidence type="ECO:0000256" key="5">
    <source>
        <dbReference type="SAM" id="SignalP"/>
    </source>
</evidence>
<evidence type="ECO:0000313" key="7">
    <source>
        <dbReference type="EMBL" id="RXJ49966.1"/>
    </source>
</evidence>
<organism evidence="7 8">
    <name type="scientific">Gelidibacter gilvus</name>
    <dbReference type="NCBI Taxonomy" id="59602"/>
    <lineage>
        <taxon>Bacteria</taxon>
        <taxon>Pseudomonadati</taxon>
        <taxon>Bacteroidota</taxon>
        <taxon>Flavobacteriia</taxon>
        <taxon>Flavobacteriales</taxon>
        <taxon>Flavobacteriaceae</taxon>
        <taxon>Gelidibacter</taxon>
    </lineage>
</organism>
<evidence type="ECO:0000256" key="1">
    <source>
        <dbReference type="ARBA" id="ARBA00022448"/>
    </source>
</evidence>
<keyword evidence="1" id="KW-0813">Transport</keyword>
<keyword evidence="5" id="KW-0732">Signal</keyword>
<keyword evidence="2" id="KW-0479">Metal-binding</keyword>
<dbReference type="AlphaFoldDB" id="A0A4Q0XFD9"/>
<dbReference type="RefSeq" id="WP_129017534.1">
    <property type="nucleotide sequence ID" value="NZ_SDDZ01000005.1"/>
</dbReference>